<reference evidence="2 3" key="1">
    <citation type="journal article" date="2019" name="bioRxiv">
        <title>Bacteria contribute to plant secondary compound degradation in a generalist herbivore system.</title>
        <authorList>
            <person name="Francoeur C.B."/>
            <person name="Khadempour L."/>
            <person name="Moreira-Soto R.D."/>
            <person name="Gotting K."/>
            <person name="Book A.J."/>
            <person name="Pinto-Tomas A.A."/>
            <person name="Keefover-Ring K."/>
            <person name="Currie C.R."/>
        </authorList>
    </citation>
    <scope>NUCLEOTIDE SEQUENCE [LARGE SCALE GENOMIC DNA]</scope>
    <source>
        <strain evidence="2">Acro-835</strain>
    </source>
</reference>
<dbReference type="PANTHER" id="PTHR34408">
    <property type="entry name" value="FAMILY PROTEIN, PUTATIVE-RELATED"/>
    <property type="match status" value="1"/>
</dbReference>
<dbReference type="InterPro" id="IPR052354">
    <property type="entry name" value="Cell_Wall_Dynamics_Protein"/>
</dbReference>
<dbReference type="Pfam" id="PF00182">
    <property type="entry name" value="Glyco_hydro_19"/>
    <property type="match status" value="1"/>
</dbReference>
<protein>
    <submittedName>
        <fullName evidence="2">Glycoside hydrolase family 19 protein</fullName>
    </submittedName>
</protein>
<proteinExistence type="predicted"/>
<dbReference type="GO" id="GO:0016787">
    <property type="term" value="F:hydrolase activity"/>
    <property type="evidence" value="ECO:0007669"/>
    <property type="project" value="UniProtKB-KW"/>
</dbReference>
<accession>A0ABX0R8S2</accession>
<dbReference type="SUPFAM" id="SSF53955">
    <property type="entry name" value="Lysozyme-like"/>
    <property type="match status" value="1"/>
</dbReference>
<evidence type="ECO:0000259" key="1">
    <source>
        <dbReference type="Pfam" id="PF00182"/>
    </source>
</evidence>
<dbReference type="PANTHER" id="PTHR34408:SF1">
    <property type="entry name" value="GLYCOSYL HYDROLASE FAMILY 19 DOMAIN-CONTAINING PROTEIN HI_1415"/>
    <property type="match status" value="1"/>
</dbReference>
<evidence type="ECO:0000313" key="3">
    <source>
        <dbReference type="Proteomes" id="UP001515683"/>
    </source>
</evidence>
<feature type="domain" description="Glycoside hydrolase family 19 catalytic" evidence="1">
    <location>
        <begin position="114"/>
        <end position="169"/>
    </location>
</feature>
<keyword evidence="2" id="KW-0378">Hydrolase</keyword>
<dbReference type="InterPro" id="IPR023346">
    <property type="entry name" value="Lysozyme-like_dom_sf"/>
</dbReference>
<dbReference type="InterPro" id="IPR000726">
    <property type="entry name" value="Glyco_hydro_19_cat"/>
</dbReference>
<dbReference type="RefSeq" id="WP_167013903.1">
    <property type="nucleotide sequence ID" value="NZ_VWXF01000003.1"/>
</dbReference>
<gene>
    <name evidence="2" type="ORF">F3J40_08980</name>
</gene>
<sequence>MTQDQFQKAAGISAVLAVRWFKPITDAMAEFGIDTPTRQANFIAQTGTESAGFSRLVESFNYSVAGLAIFANRLTSQQRQQLGRRSGEAIVPIARQRQIANLVYGGRYGNTQPDDGWTYRGRGLKQITFRANYAACGTALALPLLDQPDLLLQDVNAARSAGWFWQANKLNPIADSGNVEALTRRINGGENGLADRIARTQRASQVLV</sequence>
<keyword evidence="3" id="KW-1185">Reference proteome</keyword>
<dbReference type="EMBL" id="VWXF01000003">
    <property type="protein sequence ID" value="NIF21726.1"/>
    <property type="molecule type" value="Genomic_DNA"/>
</dbReference>
<organism evidence="2 3">
    <name type="scientific">Candidatus Pantoea multigeneris</name>
    <dbReference type="NCBI Taxonomy" id="2608357"/>
    <lineage>
        <taxon>Bacteria</taxon>
        <taxon>Pseudomonadati</taxon>
        <taxon>Pseudomonadota</taxon>
        <taxon>Gammaproteobacteria</taxon>
        <taxon>Enterobacterales</taxon>
        <taxon>Erwiniaceae</taxon>
        <taxon>Pantoea</taxon>
    </lineage>
</organism>
<dbReference type="Gene3D" id="1.10.530.10">
    <property type="match status" value="1"/>
</dbReference>
<name>A0ABX0R8S2_9GAMM</name>
<dbReference type="Proteomes" id="UP001515683">
    <property type="component" value="Unassembled WGS sequence"/>
</dbReference>
<evidence type="ECO:0000313" key="2">
    <source>
        <dbReference type="EMBL" id="NIF21726.1"/>
    </source>
</evidence>
<comment type="caution">
    <text evidence="2">The sequence shown here is derived from an EMBL/GenBank/DDBJ whole genome shotgun (WGS) entry which is preliminary data.</text>
</comment>